<organism evidence="2 3">
    <name type="scientific">Promicromonospora iranensis</name>
    <dbReference type="NCBI Taxonomy" id="1105144"/>
    <lineage>
        <taxon>Bacteria</taxon>
        <taxon>Bacillati</taxon>
        <taxon>Actinomycetota</taxon>
        <taxon>Actinomycetes</taxon>
        <taxon>Micrococcales</taxon>
        <taxon>Promicromonosporaceae</taxon>
        <taxon>Promicromonospora</taxon>
    </lineage>
</organism>
<protein>
    <recommendedName>
        <fullName evidence="4">Type III secretion system (T3SS) SseB-like protein</fullName>
    </recommendedName>
</protein>
<name>A0ABU2CVN5_9MICO</name>
<evidence type="ECO:0000256" key="1">
    <source>
        <dbReference type="SAM" id="MobiDB-lite"/>
    </source>
</evidence>
<accession>A0ABU2CVN5</accession>
<dbReference type="Proteomes" id="UP001183585">
    <property type="component" value="Unassembled WGS sequence"/>
</dbReference>
<proteinExistence type="predicted"/>
<evidence type="ECO:0000313" key="3">
    <source>
        <dbReference type="Proteomes" id="UP001183585"/>
    </source>
</evidence>
<comment type="caution">
    <text evidence="2">The sequence shown here is derived from an EMBL/GenBank/DDBJ whole genome shotgun (WGS) entry which is preliminary data.</text>
</comment>
<reference evidence="2 3" key="1">
    <citation type="submission" date="2023-07" db="EMBL/GenBank/DDBJ databases">
        <title>Sequencing the genomes of 1000 actinobacteria strains.</title>
        <authorList>
            <person name="Klenk H.-P."/>
        </authorList>
    </citation>
    <scope>NUCLEOTIDE SEQUENCE [LARGE SCALE GENOMIC DNA]</scope>
    <source>
        <strain evidence="2 3">DSM 45554</strain>
    </source>
</reference>
<sequence>MSDEASQVGPVGPDIESPTVDPQSDVGSPALALALAAGDRAAVGEALRDDAVVVPILDRGDGTPQIQVFPTPEGSAKPYQLCLFSTTQTLGEFLRNAPDRAFSLRRRDSLGPFIKRHGDALQQVVIDAAGPNTMTLGVDETLALLDPQPPADDPTGLFDETGAGISGEALHALGTVENPGGFRGIGIELNLPEHWAIVELDDPERRDRQIREIVKQQTVKLSDRSAPLRRDLRQKMIEVADKAEAAGGQAMAYLLLPGQETALALNVTLYWHDLGPEEGSSSHLQRIQDRLGANPGPDDALTRTETLSGPFLRHIRLTHGSEEVGGQDVPLLLIDYWAEAPGKQSVARLAFSTPHVGIRDEMLRLTDKVLFSTEWILGRPSENTPADAPPEPGPAEPGPATPASPAPATPAPTAPSPAGV</sequence>
<dbReference type="EMBL" id="JAVDYE010000001">
    <property type="protein sequence ID" value="MDR7385390.1"/>
    <property type="molecule type" value="Genomic_DNA"/>
</dbReference>
<feature type="region of interest" description="Disordered" evidence="1">
    <location>
        <begin position="1"/>
        <end position="26"/>
    </location>
</feature>
<evidence type="ECO:0000313" key="2">
    <source>
        <dbReference type="EMBL" id="MDR7385390.1"/>
    </source>
</evidence>
<feature type="region of interest" description="Disordered" evidence="1">
    <location>
        <begin position="379"/>
        <end position="420"/>
    </location>
</feature>
<evidence type="ECO:0008006" key="4">
    <source>
        <dbReference type="Google" id="ProtNLM"/>
    </source>
</evidence>
<keyword evidence="3" id="KW-1185">Reference proteome</keyword>
<gene>
    <name evidence="2" type="ORF">J2S48_004905</name>
</gene>
<dbReference type="RefSeq" id="WP_274995324.1">
    <property type="nucleotide sequence ID" value="NZ_JAJQQP010000009.1"/>
</dbReference>
<feature type="compositionally biased region" description="Pro residues" evidence="1">
    <location>
        <begin position="387"/>
        <end position="420"/>
    </location>
</feature>